<evidence type="ECO:0000313" key="1">
    <source>
        <dbReference type="EMBL" id="DAE29552.1"/>
    </source>
</evidence>
<reference evidence="1" key="1">
    <citation type="journal article" date="2021" name="Proc. Natl. Acad. Sci. U.S.A.">
        <title>A Catalog of Tens of Thousands of Viruses from Human Metagenomes Reveals Hidden Associations with Chronic Diseases.</title>
        <authorList>
            <person name="Tisza M.J."/>
            <person name="Buck C.B."/>
        </authorList>
    </citation>
    <scope>NUCLEOTIDE SEQUENCE</scope>
    <source>
        <strain evidence="1">CtkyY8</strain>
    </source>
</reference>
<sequence length="93" mass="10927">MSYKKILHTVFVKTARKYVIEKRKEAYFFIKKNSPVKSSRYTNATYTTQIVETDTMVYSSIVNAMNYSLKVEEGWRSKSVNWHLADGSIYRAK</sequence>
<protein>
    <submittedName>
        <fullName evidence="1">Uncharacterized protein</fullName>
    </submittedName>
</protein>
<dbReference type="EMBL" id="BK059095">
    <property type="protein sequence ID" value="DAE29552.1"/>
    <property type="molecule type" value="Genomic_DNA"/>
</dbReference>
<name>A0A8S5RDT7_9VIRU</name>
<organism evidence="1">
    <name type="scientific">virus sp. ctkyY8</name>
    <dbReference type="NCBI Taxonomy" id="2827995"/>
    <lineage>
        <taxon>Viruses</taxon>
    </lineage>
</organism>
<accession>A0A8S5RDT7</accession>
<proteinExistence type="predicted"/>